<keyword evidence="3" id="KW-0408">Iron</keyword>
<dbReference type="KEGG" id="taz:TREAZ_0457"/>
<sequence>MAYQWDSSLETGYALVDNQHKQLIAAVNNMMEASQSGKGDKAVMETVDFLTGYTIKHFADEERLQKQFNYPDYLNHKRIHDDFKSTVGTYTERLTKEGPNQAIIAEVSAAVGSWLLNHIKGDDFRMAAFVKAADK</sequence>
<feature type="domain" description="Hemerythrin-like" evidence="4">
    <location>
        <begin position="11"/>
        <end position="128"/>
    </location>
</feature>
<dbReference type="eggNOG" id="COG2703">
    <property type="taxonomic scope" value="Bacteria"/>
</dbReference>
<reference evidence="5 6" key="2">
    <citation type="journal article" date="2011" name="ISME J.">
        <title>RNA-seq reveals cooperative metabolic interactions between two termite-gut spirochete species in co-culture.</title>
        <authorList>
            <person name="Rosenthal A.Z."/>
            <person name="Matson E.G."/>
            <person name="Eldar A."/>
            <person name="Leadbetter J.R."/>
        </authorList>
    </citation>
    <scope>NUCLEOTIDE SEQUENCE [LARGE SCALE GENOMIC DNA]</scope>
    <source>
        <strain evidence="6">ATCC BAA-888 / DSM 13862 / ZAS-9</strain>
    </source>
</reference>
<evidence type="ECO:0000313" key="6">
    <source>
        <dbReference type="Proteomes" id="UP000009222"/>
    </source>
</evidence>
<evidence type="ECO:0000256" key="3">
    <source>
        <dbReference type="ARBA" id="ARBA00023004"/>
    </source>
</evidence>
<dbReference type="InParanoid" id="F5YCB2"/>
<keyword evidence="6" id="KW-1185">Reference proteome</keyword>
<dbReference type="InterPro" id="IPR012312">
    <property type="entry name" value="Hemerythrin-like"/>
</dbReference>
<evidence type="ECO:0000256" key="2">
    <source>
        <dbReference type="ARBA" id="ARBA00022723"/>
    </source>
</evidence>
<reference evidence="6" key="1">
    <citation type="submission" date="2009-12" db="EMBL/GenBank/DDBJ databases">
        <title>Complete sequence of Treponema azotonutricium strain ZAS-9.</title>
        <authorList>
            <person name="Tetu S.G."/>
            <person name="Matson E."/>
            <person name="Ren Q."/>
            <person name="Seshadri R."/>
            <person name="Elbourne L."/>
            <person name="Hassan K.A."/>
            <person name="Durkin A."/>
            <person name="Radune D."/>
            <person name="Mohamoud Y."/>
            <person name="Shay R."/>
            <person name="Jin S."/>
            <person name="Zhang X."/>
            <person name="Lucey K."/>
            <person name="Ballor N.R."/>
            <person name="Ottesen E."/>
            <person name="Rosenthal R."/>
            <person name="Allen A."/>
            <person name="Leadbetter J.R."/>
            <person name="Paulsen I.T."/>
        </authorList>
    </citation>
    <scope>NUCLEOTIDE SEQUENCE [LARGE SCALE GENOMIC DNA]</scope>
    <source>
        <strain evidence="6">ATCC BAA-888 / DSM 13862 / ZAS-9</strain>
    </source>
</reference>
<dbReference type="PANTHER" id="PTHR37164">
    <property type="entry name" value="BACTERIOHEMERYTHRIN"/>
    <property type="match status" value="1"/>
</dbReference>
<dbReference type="InterPro" id="IPR012827">
    <property type="entry name" value="Hemerythrin_metal-bd"/>
</dbReference>
<evidence type="ECO:0000259" key="4">
    <source>
        <dbReference type="Pfam" id="PF01814"/>
    </source>
</evidence>
<keyword evidence="2" id="KW-0479">Metal-binding</keyword>
<dbReference type="CDD" id="cd12107">
    <property type="entry name" value="Hemerythrin"/>
    <property type="match status" value="1"/>
</dbReference>
<dbReference type="HOGENOM" id="CLU_086902_3_1_12"/>
<dbReference type="NCBIfam" id="NF033749">
    <property type="entry name" value="bact_hemeryth"/>
    <property type="match status" value="1"/>
</dbReference>
<dbReference type="Gene3D" id="1.20.120.50">
    <property type="entry name" value="Hemerythrin-like"/>
    <property type="match status" value="1"/>
</dbReference>
<proteinExistence type="inferred from homology"/>
<comment type="similarity">
    <text evidence="1">Belongs to the hemerythrin family.</text>
</comment>
<dbReference type="Pfam" id="PF01814">
    <property type="entry name" value="Hemerythrin"/>
    <property type="match status" value="1"/>
</dbReference>
<dbReference type="OrthoDB" id="9797092at2"/>
<accession>F5YCB2</accession>
<organism evidence="5 6">
    <name type="scientific">Leadbettera azotonutricia (strain ATCC BAA-888 / DSM 13862 / ZAS-9)</name>
    <name type="common">Treponema azotonutricium</name>
    <dbReference type="NCBI Taxonomy" id="545695"/>
    <lineage>
        <taxon>Bacteria</taxon>
        <taxon>Pseudomonadati</taxon>
        <taxon>Spirochaetota</taxon>
        <taxon>Spirochaetia</taxon>
        <taxon>Spirochaetales</taxon>
        <taxon>Breznakiellaceae</taxon>
        <taxon>Leadbettera</taxon>
    </lineage>
</organism>
<dbReference type="EMBL" id="CP001841">
    <property type="protein sequence ID" value="AEF81957.1"/>
    <property type="molecule type" value="Genomic_DNA"/>
</dbReference>
<protein>
    <submittedName>
        <fullName evidence="5">Hemerythrin</fullName>
    </submittedName>
</protein>
<dbReference type="AlphaFoldDB" id="F5YCB2"/>
<dbReference type="STRING" id="545695.TREAZ_0457"/>
<dbReference type="PANTHER" id="PTHR37164:SF1">
    <property type="entry name" value="BACTERIOHEMERYTHRIN"/>
    <property type="match status" value="1"/>
</dbReference>
<dbReference type="InterPro" id="IPR050669">
    <property type="entry name" value="Hemerythrin"/>
</dbReference>
<evidence type="ECO:0000313" key="5">
    <source>
        <dbReference type="EMBL" id="AEF81957.1"/>
    </source>
</evidence>
<gene>
    <name evidence="5" type="ordered locus">TREAZ_0457</name>
</gene>
<dbReference type="NCBIfam" id="TIGR02481">
    <property type="entry name" value="hemeryth_dom"/>
    <property type="match status" value="1"/>
</dbReference>
<evidence type="ECO:0000256" key="1">
    <source>
        <dbReference type="ARBA" id="ARBA00010587"/>
    </source>
</evidence>
<dbReference type="SUPFAM" id="SSF47188">
    <property type="entry name" value="Hemerythrin-like"/>
    <property type="match status" value="1"/>
</dbReference>
<dbReference type="InterPro" id="IPR035938">
    <property type="entry name" value="Hemerythrin-like_sf"/>
</dbReference>
<dbReference type="GO" id="GO:0046872">
    <property type="term" value="F:metal ion binding"/>
    <property type="evidence" value="ECO:0007669"/>
    <property type="project" value="UniProtKB-KW"/>
</dbReference>
<dbReference type="RefSeq" id="WP_015711490.1">
    <property type="nucleotide sequence ID" value="NC_015577.1"/>
</dbReference>
<dbReference type="Proteomes" id="UP000009222">
    <property type="component" value="Chromosome"/>
</dbReference>
<name>F5YCB2_LEAAZ</name>